<dbReference type="InterPro" id="IPR014441">
    <property type="entry name" value="UCP006425_b-propeller"/>
</dbReference>
<dbReference type="PIRSF" id="PIRSF006425">
    <property type="entry name" value="UCP006425_WD40"/>
    <property type="match status" value="1"/>
</dbReference>
<reference evidence="2 3" key="1">
    <citation type="journal article" date="2022" name="Genome Biol. Evol.">
        <title>Host diet, physiology and behaviors set the stage for Lachnospiraceae cladogenesis.</title>
        <authorList>
            <person name="Vera-Ponce De Leon A."/>
            <person name="Schneider M."/>
            <person name="Jahnes B.C."/>
            <person name="Sadowski V."/>
            <person name="Camuy-Velez L.A."/>
            <person name="Duan J."/>
            <person name="Sabree Z.L."/>
        </authorList>
    </citation>
    <scope>NUCLEOTIDE SEQUENCE [LARGE SCALE GENOMIC DNA]</scope>
    <source>
        <strain evidence="2 3">PAL113</strain>
    </source>
</reference>
<keyword evidence="1" id="KW-0472">Membrane</keyword>
<dbReference type="EMBL" id="JAMZFW010000011">
    <property type="protein sequence ID" value="MCP1102475.1"/>
    <property type="molecule type" value="Genomic_DNA"/>
</dbReference>
<dbReference type="SUPFAM" id="SSF75011">
    <property type="entry name" value="3-carboxy-cis,cis-mucoante lactonizing enzyme"/>
    <property type="match status" value="1"/>
</dbReference>
<protein>
    <submittedName>
        <fullName evidence="2">Beta-propeller domain-containing protein</fullName>
    </submittedName>
</protein>
<dbReference type="InterPro" id="IPR019198">
    <property type="entry name" value="Beta_propeller_containing"/>
</dbReference>
<dbReference type="RefSeq" id="WP_262066261.1">
    <property type="nucleotide sequence ID" value="NZ_JAMXOD010000011.1"/>
</dbReference>
<keyword evidence="3" id="KW-1185">Reference proteome</keyword>
<feature type="transmembrane region" description="Helical" evidence="1">
    <location>
        <begin position="48"/>
        <end position="67"/>
    </location>
</feature>
<dbReference type="Proteomes" id="UP001523566">
    <property type="component" value="Unassembled WGS sequence"/>
</dbReference>
<sequence length="623" mass="70297">MDKNEREILDKIKEKVSDVEIPKEITPEEISKKLEQKNKRNTGSITKILAAVFVLVLISGVVVSGVLRQVSKKNEGTDTQKERGVTEAEPYSEIADYLEKYYEGIKAEPFLGDGMIMGKSEEATGTTEPAAEDIQITGADSSYSDTNQRHGDVGEGDIVKTDGEYLYIRRSNQNQVEIVQADQGTLKKISTIQMEEEDLKISELYLCEDKLIITGTIGEMWVWGGYAKDTESETKETQAVVMTYSVADRNKPELIGEYTQSGYLQSSRFVDGYMYLFSEYMVPYEFNRDQIDTFIPKANGDFIKEADIYMPGVKQANQYLVVSSIDMEHPDESIETKAVLSEYGQLYVSGNSIFVYSQTWKDEQNQTEIRKMSYKDGRIKGSGKATIEGYINDSFSLDEYEDHLRLVITNNEDNALYILDKEMKITGKITGLAKGEQIYSARFMGDIGYFVTFRQVDPLFSVDLSNPENPKVLGALKIPGFSEYLHPYGENLLLGIGLDMSEDGMSNGVKLSMFDTTDKEDVKEEDKIILEGIFYSDVSYDYKAALVDVERNLIGFGVDGGNKYVLYRYSKEEGFTKLLEEELIGGYDASRGIYIDDYLYLIKGDAIKSYSLEDYKEAGQLIL</sequence>
<proteinExistence type="predicted"/>
<name>A0ABT1E9H6_9FIRM</name>
<evidence type="ECO:0000313" key="3">
    <source>
        <dbReference type="Proteomes" id="UP001523566"/>
    </source>
</evidence>
<evidence type="ECO:0000256" key="1">
    <source>
        <dbReference type="SAM" id="Phobius"/>
    </source>
</evidence>
<keyword evidence="1" id="KW-0812">Transmembrane</keyword>
<accession>A0ABT1E9H6</accession>
<dbReference type="Pfam" id="PF09826">
    <property type="entry name" value="Beta_propel"/>
    <property type="match status" value="1"/>
</dbReference>
<gene>
    <name evidence="2" type="ORF">NK125_08625</name>
</gene>
<comment type="caution">
    <text evidence="2">The sequence shown here is derived from an EMBL/GenBank/DDBJ whole genome shotgun (WGS) entry which is preliminary data.</text>
</comment>
<keyword evidence="1" id="KW-1133">Transmembrane helix</keyword>
<evidence type="ECO:0000313" key="2">
    <source>
        <dbReference type="EMBL" id="MCP1102475.1"/>
    </source>
</evidence>
<organism evidence="2 3">
    <name type="scientific">Aequitasia blattaphilus</name>
    <dbReference type="NCBI Taxonomy" id="2949332"/>
    <lineage>
        <taxon>Bacteria</taxon>
        <taxon>Bacillati</taxon>
        <taxon>Bacillota</taxon>
        <taxon>Clostridia</taxon>
        <taxon>Lachnospirales</taxon>
        <taxon>Lachnospiraceae</taxon>
        <taxon>Aequitasia</taxon>
    </lineage>
</organism>